<dbReference type="OrthoDB" id="538223at2759"/>
<dbReference type="PROSITE" id="PS50082">
    <property type="entry name" value="WD_REPEATS_2"/>
    <property type="match status" value="7"/>
</dbReference>
<dbReference type="InterPro" id="IPR001646">
    <property type="entry name" value="5peptide_repeat"/>
</dbReference>
<dbReference type="PRINTS" id="PR00320">
    <property type="entry name" value="GPROTEINBRPT"/>
</dbReference>
<dbReference type="PANTHER" id="PTHR19848:SF8">
    <property type="entry name" value="F-BOX AND WD REPEAT DOMAIN CONTAINING 7"/>
    <property type="match status" value="1"/>
</dbReference>
<sequence>MSNNRTQQQNLESSLCSAEPSKKRIRIDDPLDVNSSNSNITTTASYQQTSQLPHGEPVAPSTRIQWIPSVEDALLLLKKRRLEDEQLPVYIPPMAKVNLQARDDNPFPLMDKVEEFLASDRQVMLILGDSGSGKSTFNKHLELLLLQSYSRGGRIPLFINLPAIREPEEDMVLKQLRIHNFTEDQVQEMRQNRQFIVICDGYDESRLTTNLHASNRFNTPNQWDVKTIISCRSQYLGQDYRDRFVPQGVGHYNRPSLDLFQEAAIAPFSREQIKDYVEQYVPLEPRTWTTQDYMDKLTTIPNLMDLVKNPFLLSLSLEALPNVTEGKLNLSTIKITRVQLYDIFVDHWLDVNKRRLQRNVLSKDDRATLDDILDTGFVSMGVDYSTRLASAIFEKQEGTPVVQYVPGKDKNSWKAKFFGSDSDIRLLRESSPLTRTGSLFQFLHRSMLEYFLSRAVFDPSGHDDNQEFPPHPDPDSSIAQSPDLRGPLFTCSLLTESSIIQFLCERVKQHPDFEKQLLAVVEQSKIDPTAATAAANAITILVRAGVRFNGADLRGIRIPGADLSDIQLDSAQLQDAILTDVTFAKSWLRQADLSGAHMDGVRFGELPFLKVKIMAYVCVYSPDGRMLAVGGAGGAISIYDTTTWSIIYICKYSIDAKTVTCAGFSPNNQQIVYGNNQQMVYGSRNSIVKLWNFANNDTVLDMVGHDEPVRSVAFSPCGKQLASASEDMTVRLWSSETGECVFVLIGHTDAVFGAAYSSDGQRLVSGSKDRTIRVWDPETGEPVACWNIGREKYSALAFSADGQWVACALNVGKIQIMNAVTGELGLVLNNSSEAQCIAFSPNGQYIVTSSRGSILLLWDLSSGLLISSFSGHHLSASTCTFSPSGFQIASGDFVGAVRLWEVDTSRAILDLNRPTGSVKVVTYSLDGRSIMSYSMGQGVQQWDSRTGVSTCLPPKMADNVSSITFSPDRNQIATGDKDGTIQLWNRQADTDECTLLGHTEEVSQLAYSPCGRWIVSVARAEVRLWDLHTNEHPGFIFQTDEDEWANVALTPSGQIVLNPESGTLRLHDPRAQDPCTALKEISIDFGILSLDCSPNGQEVVIVANDGTVYLWDFQSDKPCIVLEVQDDLAYCITYSPCGKWILVGTNHAVLIWRFRTGEVSIWSCVGVVDGFSKTISSLGWNPVVALEFVTGSDDGSVRVWRIVSHDGVNGGDVSVQMLWGNDAGLLCVSDLTFKGAVDLSSVNQNLLVQRGARIDHLHSEEDGWSEEDDDWSGEEDGVTIAVDSSMEVY</sequence>
<dbReference type="InterPro" id="IPR027417">
    <property type="entry name" value="P-loop_NTPase"/>
</dbReference>
<gene>
    <name evidence="6" type="ORF">KI688_006097</name>
</gene>
<dbReference type="SUPFAM" id="SSF141571">
    <property type="entry name" value="Pentapeptide repeat-like"/>
    <property type="match status" value="1"/>
</dbReference>
<dbReference type="PROSITE" id="PS00678">
    <property type="entry name" value="WD_REPEATS_1"/>
    <property type="match status" value="1"/>
</dbReference>
<evidence type="ECO:0000259" key="5">
    <source>
        <dbReference type="Pfam" id="PF05729"/>
    </source>
</evidence>
<evidence type="ECO:0000256" key="4">
    <source>
        <dbReference type="SAM" id="MobiDB-lite"/>
    </source>
</evidence>
<feature type="repeat" description="WD" evidence="3">
    <location>
        <begin position="1087"/>
        <end position="1121"/>
    </location>
</feature>
<feature type="repeat" description="WD" evidence="3">
    <location>
        <begin position="960"/>
        <end position="985"/>
    </location>
</feature>
<dbReference type="Gene3D" id="3.40.50.300">
    <property type="entry name" value="P-loop containing nucleotide triphosphate hydrolases"/>
    <property type="match status" value="1"/>
</dbReference>
<dbReference type="Proteomes" id="UP000707451">
    <property type="component" value="Unassembled WGS sequence"/>
</dbReference>
<feature type="repeat" description="WD" evidence="3">
    <location>
        <begin position="827"/>
        <end position="868"/>
    </location>
</feature>
<dbReference type="CDD" id="cd00200">
    <property type="entry name" value="WD40"/>
    <property type="match status" value="1"/>
</dbReference>
<dbReference type="InterPro" id="IPR007111">
    <property type="entry name" value="NACHT_NTPase"/>
</dbReference>
<feature type="region of interest" description="Disordered" evidence="4">
    <location>
        <begin position="1"/>
        <end position="23"/>
    </location>
</feature>
<name>A0A9P7Y2R3_9FUNG</name>
<feature type="compositionally biased region" description="Basic and acidic residues" evidence="4">
    <location>
        <begin position="461"/>
        <end position="474"/>
    </location>
</feature>
<evidence type="ECO:0000256" key="1">
    <source>
        <dbReference type="ARBA" id="ARBA00022574"/>
    </source>
</evidence>
<dbReference type="InterPro" id="IPR019775">
    <property type="entry name" value="WD40_repeat_CS"/>
</dbReference>
<protein>
    <recommendedName>
        <fullName evidence="5">NACHT domain-containing protein</fullName>
    </recommendedName>
</protein>
<dbReference type="SUPFAM" id="SSF52540">
    <property type="entry name" value="P-loop containing nucleoside triphosphate hydrolases"/>
    <property type="match status" value="1"/>
</dbReference>
<evidence type="ECO:0000313" key="6">
    <source>
        <dbReference type="EMBL" id="KAG9071880.1"/>
    </source>
</evidence>
<accession>A0A9P7Y2R3</accession>
<feature type="repeat" description="WD" evidence="3">
    <location>
        <begin position="702"/>
        <end position="743"/>
    </location>
</feature>
<dbReference type="Gene3D" id="2.160.20.80">
    <property type="entry name" value="E3 ubiquitin-protein ligase SopA"/>
    <property type="match status" value="1"/>
</dbReference>
<organism evidence="6 7">
    <name type="scientific">Linnemannia hyalina</name>
    <dbReference type="NCBI Taxonomy" id="64524"/>
    <lineage>
        <taxon>Eukaryota</taxon>
        <taxon>Fungi</taxon>
        <taxon>Fungi incertae sedis</taxon>
        <taxon>Mucoromycota</taxon>
        <taxon>Mortierellomycotina</taxon>
        <taxon>Mortierellomycetes</taxon>
        <taxon>Mortierellales</taxon>
        <taxon>Mortierellaceae</taxon>
        <taxon>Linnemannia</taxon>
    </lineage>
</organism>
<dbReference type="SUPFAM" id="SSF50978">
    <property type="entry name" value="WD40 repeat-like"/>
    <property type="match status" value="2"/>
</dbReference>
<feature type="compositionally biased region" description="Polar residues" evidence="4">
    <location>
        <begin position="1"/>
        <end position="16"/>
    </location>
</feature>
<dbReference type="Pfam" id="PF00805">
    <property type="entry name" value="Pentapeptide"/>
    <property type="match status" value="1"/>
</dbReference>
<feature type="region of interest" description="Disordered" evidence="4">
    <location>
        <begin position="461"/>
        <end position="481"/>
    </location>
</feature>
<dbReference type="SMART" id="SM00320">
    <property type="entry name" value="WD40"/>
    <property type="match status" value="13"/>
</dbReference>
<dbReference type="PROSITE" id="PS50294">
    <property type="entry name" value="WD_REPEATS_REGION"/>
    <property type="match status" value="5"/>
</dbReference>
<evidence type="ECO:0000256" key="2">
    <source>
        <dbReference type="ARBA" id="ARBA00022737"/>
    </source>
</evidence>
<dbReference type="InterPro" id="IPR015943">
    <property type="entry name" value="WD40/YVTN_repeat-like_dom_sf"/>
</dbReference>
<evidence type="ECO:0000256" key="3">
    <source>
        <dbReference type="PROSITE-ProRule" id="PRU00221"/>
    </source>
</evidence>
<dbReference type="Pfam" id="PF05729">
    <property type="entry name" value="NACHT"/>
    <property type="match status" value="1"/>
</dbReference>
<keyword evidence="1 3" id="KW-0853">WD repeat</keyword>
<dbReference type="Pfam" id="PF00400">
    <property type="entry name" value="WD40"/>
    <property type="match status" value="7"/>
</dbReference>
<evidence type="ECO:0000313" key="7">
    <source>
        <dbReference type="Proteomes" id="UP000707451"/>
    </source>
</evidence>
<dbReference type="PANTHER" id="PTHR19848">
    <property type="entry name" value="WD40 REPEAT PROTEIN"/>
    <property type="match status" value="1"/>
</dbReference>
<dbReference type="Gene3D" id="2.130.10.10">
    <property type="entry name" value="YVTN repeat-like/Quinoprotein amine dehydrogenase"/>
    <property type="match status" value="4"/>
</dbReference>
<dbReference type="InterPro" id="IPR025662">
    <property type="entry name" value="Sigma_54_int_dom_ATP-bd_1"/>
</dbReference>
<feature type="repeat" description="WD" evidence="3">
    <location>
        <begin position="1168"/>
        <end position="1202"/>
    </location>
</feature>
<feature type="repeat" description="WD" evidence="3">
    <location>
        <begin position="744"/>
        <end position="785"/>
    </location>
</feature>
<comment type="caution">
    <text evidence="6">The sequence shown here is derived from an EMBL/GenBank/DDBJ whole genome shotgun (WGS) entry which is preliminary data.</text>
</comment>
<dbReference type="PROSITE" id="PS00675">
    <property type="entry name" value="SIGMA54_INTERACT_1"/>
    <property type="match status" value="1"/>
</dbReference>
<dbReference type="InterPro" id="IPR036322">
    <property type="entry name" value="WD40_repeat_dom_sf"/>
</dbReference>
<feature type="domain" description="NACHT" evidence="5">
    <location>
        <begin position="123"/>
        <end position="281"/>
    </location>
</feature>
<feature type="repeat" description="WD" evidence="3">
    <location>
        <begin position="869"/>
        <end position="910"/>
    </location>
</feature>
<dbReference type="InterPro" id="IPR020472">
    <property type="entry name" value="WD40_PAC1"/>
</dbReference>
<keyword evidence="2" id="KW-0677">Repeat</keyword>
<reference evidence="6" key="1">
    <citation type="submission" date="2021-06" db="EMBL/GenBank/DDBJ databases">
        <title>Genome Sequence of Mortierella hyaline Strain SCG-10, a Cold-Adapted, Nitrate-Reducing Fungus Isolated from Soil in Minnesota, USA.</title>
        <authorList>
            <person name="Aldossari N."/>
        </authorList>
    </citation>
    <scope>NUCLEOTIDE SEQUENCE</scope>
    <source>
        <strain evidence="6">SCG-10</strain>
    </source>
</reference>
<proteinExistence type="predicted"/>
<dbReference type="EMBL" id="JAHRHY010000002">
    <property type="protein sequence ID" value="KAG9071880.1"/>
    <property type="molecule type" value="Genomic_DNA"/>
</dbReference>
<keyword evidence="7" id="KW-1185">Reference proteome</keyword>
<dbReference type="InterPro" id="IPR001680">
    <property type="entry name" value="WD40_rpt"/>
</dbReference>